<feature type="transmembrane region" description="Helical" evidence="1">
    <location>
        <begin position="36"/>
        <end position="55"/>
    </location>
</feature>
<proteinExistence type="predicted"/>
<keyword evidence="1" id="KW-0472">Membrane</keyword>
<evidence type="ECO:0000313" key="2">
    <source>
        <dbReference type="EMBL" id="KAK3401647.1"/>
    </source>
</evidence>
<organism evidence="2 3">
    <name type="scientific">Sordaria brevicollis</name>
    <dbReference type="NCBI Taxonomy" id="83679"/>
    <lineage>
        <taxon>Eukaryota</taxon>
        <taxon>Fungi</taxon>
        <taxon>Dikarya</taxon>
        <taxon>Ascomycota</taxon>
        <taxon>Pezizomycotina</taxon>
        <taxon>Sordariomycetes</taxon>
        <taxon>Sordariomycetidae</taxon>
        <taxon>Sordariales</taxon>
        <taxon>Sordariaceae</taxon>
        <taxon>Sordaria</taxon>
    </lineage>
</organism>
<comment type="caution">
    <text evidence="2">The sequence shown here is derived from an EMBL/GenBank/DDBJ whole genome shotgun (WGS) entry which is preliminary data.</text>
</comment>
<keyword evidence="3" id="KW-1185">Reference proteome</keyword>
<reference evidence="2" key="1">
    <citation type="journal article" date="2023" name="Mol. Phylogenet. Evol.">
        <title>Genome-scale phylogeny and comparative genomics of the fungal order Sordariales.</title>
        <authorList>
            <person name="Hensen N."/>
            <person name="Bonometti L."/>
            <person name="Westerberg I."/>
            <person name="Brannstrom I.O."/>
            <person name="Guillou S."/>
            <person name="Cros-Aarteil S."/>
            <person name="Calhoun S."/>
            <person name="Haridas S."/>
            <person name="Kuo A."/>
            <person name="Mondo S."/>
            <person name="Pangilinan J."/>
            <person name="Riley R."/>
            <person name="LaButti K."/>
            <person name="Andreopoulos B."/>
            <person name="Lipzen A."/>
            <person name="Chen C."/>
            <person name="Yan M."/>
            <person name="Daum C."/>
            <person name="Ng V."/>
            <person name="Clum A."/>
            <person name="Steindorff A."/>
            <person name="Ohm R.A."/>
            <person name="Martin F."/>
            <person name="Silar P."/>
            <person name="Natvig D.O."/>
            <person name="Lalanne C."/>
            <person name="Gautier V."/>
            <person name="Ament-Velasquez S.L."/>
            <person name="Kruys A."/>
            <person name="Hutchinson M.I."/>
            <person name="Powell A.J."/>
            <person name="Barry K."/>
            <person name="Miller A.N."/>
            <person name="Grigoriev I.V."/>
            <person name="Debuchy R."/>
            <person name="Gladieux P."/>
            <person name="Hiltunen Thoren M."/>
            <person name="Johannesson H."/>
        </authorList>
    </citation>
    <scope>NUCLEOTIDE SEQUENCE</scope>
    <source>
        <strain evidence="2">FGSC 1904</strain>
    </source>
</reference>
<accession>A0AAE0UEZ1</accession>
<gene>
    <name evidence="2" type="ORF">B0T20DRAFT_389587</name>
</gene>
<protein>
    <submittedName>
        <fullName evidence="2">Uncharacterized protein</fullName>
    </submittedName>
</protein>
<sequence>MYLLYCTVPGPNIIIGLGFDFGIINRNRIFNIKAELIFVIELCVTGVLGLGISYICNIGGVTIDYISILVLLRYIPGIIYSIAINIKTIDEIFEVVPAKYFDFKIGFN</sequence>
<dbReference type="Proteomes" id="UP001281003">
    <property type="component" value="Unassembled WGS sequence"/>
</dbReference>
<keyword evidence="1" id="KW-1133">Transmembrane helix</keyword>
<keyword evidence="1" id="KW-0812">Transmembrane</keyword>
<name>A0AAE0UEZ1_SORBR</name>
<dbReference type="AlphaFoldDB" id="A0AAE0UEZ1"/>
<feature type="transmembrane region" description="Helical" evidence="1">
    <location>
        <begin position="61"/>
        <end position="83"/>
    </location>
</feature>
<evidence type="ECO:0000256" key="1">
    <source>
        <dbReference type="SAM" id="Phobius"/>
    </source>
</evidence>
<evidence type="ECO:0000313" key="3">
    <source>
        <dbReference type="Proteomes" id="UP001281003"/>
    </source>
</evidence>
<dbReference type="EMBL" id="JAUTDP010000002">
    <property type="protein sequence ID" value="KAK3401647.1"/>
    <property type="molecule type" value="Genomic_DNA"/>
</dbReference>
<reference evidence="2" key="2">
    <citation type="submission" date="2023-07" db="EMBL/GenBank/DDBJ databases">
        <authorList>
            <consortium name="Lawrence Berkeley National Laboratory"/>
            <person name="Haridas S."/>
            <person name="Hensen N."/>
            <person name="Bonometti L."/>
            <person name="Westerberg I."/>
            <person name="Brannstrom I.O."/>
            <person name="Guillou S."/>
            <person name="Cros-Aarteil S."/>
            <person name="Calhoun S."/>
            <person name="Kuo A."/>
            <person name="Mondo S."/>
            <person name="Pangilinan J."/>
            <person name="Riley R."/>
            <person name="LaButti K."/>
            <person name="Andreopoulos B."/>
            <person name="Lipzen A."/>
            <person name="Chen C."/>
            <person name="Yanf M."/>
            <person name="Daum C."/>
            <person name="Ng V."/>
            <person name="Clum A."/>
            <person name="Steindorff A."/>
            <person name="Ohm R."/>
            <person name="Martin F."/>
            <person name="Silar P."/>
            <person name="Natvig D."/>
            <person name="Lalanne C."/>
            <person name="Gautier V."/>
            <person name="Ament-velasquez S.L."/>
            <person name="Kruys A."/>
            <person name="Hutchinson M.I."/>
            <person name="Powell A.J."/>
            <person name="Barry K."/>
            <person name="Miller A.N."/>
            <person name="Grigoriev I.V."/>
            <person name="Debuchy R."/>
            <person name="Gladieux P."/>
            <person name="Thoren M.H."/>
            <person name="Johannesson H."/>
        </authorList>
    </citation>
    <scope>NUCLEOTIDE SEQUENCE</scope>
    <source>
        <strain evidence="2">FGSC 1904</strain>
    </source>
</reference>